<name>A0A858BUD0_9FIRM</name>
<feature type="transmembrane region" description="Helical" evidence="1">
    <location>
        <begin position="32"/>
        <end position="51"/>
    </location>
</feature>
<accession>A0A858BUD0</accession>
<reference evidence="2 3" key="1">
    <citation type="submission" date="2020-02" db="EMBL/GenBank/DDBJ databases">
        <authorList>
            <person name="Kim Y.B."/>
            <person name="Roh S.W."/>
        </authorList>
    </citation>
    <scope>NUCLEOTIDE SEQUENCE [LARGE SCALE GENOMIC DNA]</scope>
    <source>
        <strain evidence="2 3">DSM 103574</strain>
    </source>
</reference>
<organism evidence="2 3">
    <name type="scientific">Aminipila butyrica</name>
    <dbReference type="NCBI Taxonomy" id="433296"/>
    <lineage>
        <taxon>Bacteria</taxon>
        <taxon>Bacillati</taxon>
        <taxon>Bacillota</taxon>
        <taxon>Clostridia</taxon>
        <taxon>Peptostreptococcales</taxon>
        <taxon>Anaerovoracaceae</taxon>
        <taxon>Aminipila</taxon>
    </lineage>
</organism>
<dbReference type="AlphaFoldDB" id="A0A858BUD0"/>
<dbReference type="Pfam" id="PF09858">
    <property type="entry name" value="DUF2085"/>
    <property type="match status" value="1"/>
</dbReference>
<dbReference type="InterPro" id="IPR019206">
    <property type="entry name" value="DUF2085_TM"/>
</dbReference>
<dbReference type="RefSeq" id="WP_163065551.1">
    <property type="nucleotide sequence ID" value="NZ_CP048649.1"/>
</dbReference>
<evidence type="ECO:0000256" key="1">
    <source>
        <dbReference type="SAM" id="Phobius"/>
    </source>
</evidence>
<keyword evidence="1" id="KW-0812">Transmembrane</keyword>
<evidence type="ECO:0000313" key="2">
    <source>
        <dbReference type="EMBL" id="QIB68688.1"/>
    </source>
</evidence>
<keyword evidence="3" id="KW-1185">Reference proteome</keyword>
<keyword evidence="1" id="KW-1133">Transmembrane helix</keyword>
<gene>
    <name evidence="2" type="ORF">Ami103574_04855</name>
</gene>
<dbReference type="EMBL" id="CP048649">
    <property type="protein sequence ID" value="QIB68688.1"/>
    <property type="molecule type" value="Genomic_DNA"/>
</dbReference>
<sequence>MTGFFYRWLPIFFGCHCRAERSFFLSGKQFPICARCTGELVGILLLGITYGLYHPPILYAAILLIPMILDGGIQLLTSYESTNVRRFLTGLLFGYGFFHLFLTSIIATYWYGYHFI</sequence>
<feature type="transmembrane region" description="Helical" evidence="1">
    <location>
        <begin position="88"/>
        <end position="111"/>
    </location>
</feature>
<protein>
    <submittedName>
        <fullName evidence="2">DUF2085 domain-containing protein</fullName>
    </submittedName>
</protein>
<evidence type="ECO:0000313" key="3">
    <source>
        <dbReference type="Proteomes" id="UP000466848"/>
    </source>
</evidence>
<feature type="transmembrane region" description="Helical" evidence="1">
    <location>
        <begin position="57"/>
        <end position="76"/>
    </location>
</feature>
<dbReference type="KEGG" id="abut:Ami103574_04855"/>
<keyword evidence="1" id="KW-0472">Membrane</keyword>
<dbReference type="Proteomes" id="UP000466848">
    <property type="component" value="Chromosome"/>
</dbReference>
<proteinExistence type="predicted"/>